<reference evidence="3" key="1">
    <citation type="journal article" date="2014" name="Proc. Natl. Acad. Sci. U.S.A.">
        <title>Extensive sampling of basidiomycete genomes demonstrates inadequacy of the white-rot/brown-rot paradigm for wood decay fungi.</title>
        <authorList>
            <person name="Riley R."/>
            <person name="Salamov A.A."/>
            <person name="Brown D.W."/>
            <person name="Nagy L.G."/>
            <person name="Floudas D."/>
            <person name="Held B.W."/>
            <person name="Levasseur A."/>
            <person name="Lombard V."/>
            <person name="Morin E."/>
            <person name="Otillar R."/>
            <person name="Lindquist E.A."/>
            <person name="Sun H."/>
            <person name="LaButti K.M."/>
            <person name="Schmutz J."/>
            <person name="Jabbour D."/>
            <person name="Luo H."/>
            <person name="Baker S.E."/>
            <person name="Pisabarro A.G."/>
            <person name="Walton J.D."/>
            <person name="Blanchette R.A."/>
            <person name="Henrissat B."/>
            <person name="Martin F."/>
            <person name="Cullen D."/>
            <person name="Hibbett D.S."/>
            <person name="Grigoriev I.V."/>
        </authorList>
    </citation>
    <scope>NUCLEOTIDE SEQUENCE [LARGE SCALE GENOMIC DNA]</scope>
    <source>
        <strain evidence="3">FD-172 SS1</strain>
    </source>
</reference>
<evidence type="ECO:0000256" key="1">
    <source>
        <dbReference type="SAM" id="MobiDB-lite"/>
    </source>
</evidence>
<dbReference type="InParanoid" id="A0A067M7K3"/>
<organism evidence="2 3">
    <name type="scientific">Botryobasidium botryosum (strain FD-172 SS1)</name>
    <dbReference type="NCBI Taxonomy" id="930990"/>
    <lineage>
        <taxon>Eukaryota</taxon>
        <taxon>Fungi</taxon>
        <taxon>Dikarya</taxon>
        <taxon>Basidiomycota</taxon>
        <taxon>Agaricomycotina</taxon>
        <taxon>Agaricomycetes</taxon>
        <taxon>Cantharellales</taxon>
        <taxon>Botryobasidiaceae</taxon>
        <taxon>Botryobasidium</taxon>
    </lineage>
</organism>
<dbReference type="EMBL" id="KL198055">
    <property type="protein sequence ID" value="KDQ11753.1"/>
    <property type="molecule type" value="Genomic_DNA"/>
</dbReference>
<evidence type="ECO:0000313" key="2">
    <source>
        <dbReference type="EMBL" id="KDQ11753.1"/>
    </source>
</evidence>
<dbReference type="HOGENOM" id="CLU_073871_0_0_1"/>
<feature type="region of interest" description="Disordered" evidence="1">
    <location>
        <begin position="219"/>
        <end position="247"/>
    </location>
</feature>
<sequence>MSGNATHFTPKKKRTPFPHTTKRLSLLFPGARTLVPTHSALLSADIALFPSSPSPVYNLVQQRSYEWKTSFGKAAFTAVSELWASDEYRFGTALGRAEYVKWALGWRKPFSWENGYDFINPYHGPLVLTVLAKHFDEANSKHGYGNPCSALALSATAVKRALVAWSTGNLEKATDFGTKVWHDIAGSYMLSVLQLKDDEWVSIINNALALRLPGPMDIPANPIPDNNSEEDDRSLLVSGPQLPSSSS</sequence>
<dbReference type="OrthoDB" id="2755811at2759"/>
<evidence type="ECO:0000313" key="3">
    <source>
        <dbReference type="Proteomes" id="UP000027195"/>
    </source>
</evidence>
<dbReference type="Proteomes" id="UP000027195">
    <property type="component" value="Unassembled WGS sequence"/>
</dbReference>
<name>A0A067M7K3_BOTB1</name>
<gene>
    <name evidence="2" type="ORF">BOTBODRAFT_176947</name>
</gene>
<protein>
    <submittedName>
        <fullName evidence="2">Uncharacterized protein</fullName>
    </submittedName>
</protein>
<dbReference type="AlphaFoldDB" id="A0A067M7K3"/>
<keyword evidence="3" id="KW-1185">Reference proteome</keyword>
<accession>A0A067M7K3</accession>
<proteinExistence type="predicted"/>